<protein>
    <submittedName>
        <fullName evidence="1">Uncharacterized protein</fullName>
    </submittedName>
</protein>
<proteinExistence type="predicted"/>
<dbReference type="AlphaFoldDB" id="A0A6G7WF31"/>
<dbReference type="KEGG" id="jpo:G7058_01390"/>
<dbReference type="GeneID" id="94551910"/>
<organism evidence="1 2">
    <name type="scientific">Jeotgalibaca porci</name>
    <dbReference type="NCBI Taxonomy" id="1868793"/>
    <lineage>
        <taxon>Bacteria</taxon>
        <taxon>Bacillati</taxon>
        <taxon>Bacillota</taxon>
        <taxon>Bacilli</taxon>
        <taxon>Lactobacillales</taxon>
        <taxon>Carnobacteriaceae</taxon>
        <taxon>Jeotgalibaca</taxon>
    </lineage>
</organism>
<dbReference type="EMBL" id="CP049889">
    <property type="protein sequence ID" value="QIK50817.1"/>
    <property type="molecule type" value="Genomic_DNA"/>
</dbReference>
<keyword evidence="2" id="KW-1185">Reference proteome</keyword>
<name>A0A6G7WF31_9LACT</name>
<dbReference type="Proteomes" id="UP000501830">
    <property type="component" value="Chromosome"/>
</dbReference>
<evidence type="ECO:0000313" key="1">
    <source>
        <dbReference type="EMBL" id="QIK50817.1"/>
    </source>
</evidence>
<dbReference type="Pfam" id="PF19807">
    <property type="entry name" value="DUF6290"/>
    <property type="match status" value="1"/>
</dbReference>
<dbReference type="RefSeq" id="WP_166061855.1">
    <property type="nucleotide sequence ID" value="NZ_CP049889.1"/>
</dbReference>
<dbReference type="InterPro" id="IPR046257">
    <property type="entry name" value="DUF6290"/>
</dbReference>
<sequence length="52" mass="6234">MDEITLRVTDEEYEKLSYLAEYYGISLSELIKKYSIAHLEDVYTEVKKEKQQ</sequence>
<reference evidence="1 2" key="1">
    <citation type="journal article" date="2017" name="Int. J. Syst. Evol. Microbiol.">
        <title>Jeotgalibaca porci sp. nov. and Jeotgalibaca arthritidis sp. nov., isolated from pigs, and emended description of the genus Jeotgalibaca.</title>
        <authorList>
            <person name="Zamora L."/>
            <person name="Perez-Sancho M."/>
            <person name="Dominguez L."/>
            <person name="Fernandez-Garayzabal J.F."/>
            <person name="Vela A.I."/>
        </authorList>
    </citation>
    <scope>NUCLEOTIDE SEQUENCE [LARGE SCALE GENOMIC DNA]</scope>
    <source>
        <strain evidence="1 2">CCUG 69148</strain>
    </source>
</reference>
<gene>
    <name evidence="1" type="ORF">G7058_01390</name>
</gene>
<evidence type="ECO:0000313" key="2">
    <source>
        <dbReference type="Proteomes" id="UP000501830"/>
    </source>
</evidence>
<accession>A0A6G7WF31</accession>